<proteinExistence type="predicted"/>
<name>A0A9K3E776_HELAN</name>
<dbReference type="EMBL" id="MNCJ02000329">
    <property type="protein sequence ID" value="KAF5768239.1"/>
    <property type="molecule type" value="Genomic_DNA"/>
</dbReference>
<keyword evidence="2" id="KW-1185">Reference proteome</keyword>
<evidence type="ECO:0000313" key="2">
    <source>
        <dbReference type="Proteomes" id="UP000215914"/>
    </source>
</evidence>
<reference evidence="1" key="1">
    <citation type="journal article" date="2017" name="Nature">
        <title>The sunflower genome provides insights into oil metabolism, flowering and Asterid evolution.</title>
        <authorList>
            <person name="Badouin H."/>
            <person name="Gouzy J."/>
            <person name="Grassa C.J."/>
            <person name="Murat F."/>
            <person name="Staton S.E."/>
            <person name="Cottret L."/>
            <person name="Lelandais-Briere C."/>
            <person name="Owens G.L."/>
            <person name="Carrere S."/>
            <person name="Mayjonade B."/>
            <person name="Legrand L."/>
            <person name="Gill N."/>
            <person name="Kane N.C."/>
            <person name="Bowers J.E."/>
            <person name="Hubner S."/>
            <person name="Bellec A."/>
            <person name="Berard A."/>
            <person name="Berges H."/>
            <person name="Blanchet N."/>
            <person name="Boniface M.C."/>
            <person name="Brunel D."/>
            <person name="Catrice O."/>
            <person name="Chaidir N."/>
            <person name="Claudel C."/>
            <person name="Donnadieu C."/>
            <person name="Faraut T."/>
            <person name="Fievet G."/>
            <person name="Helmstetter N."/>
            <person name="King M."/>
            <person name="Knapp S.J."/>
            <person name="Lai Z."/>
            <person name="Le Paslier M.C."/>
            <person name="Lippi Y."/>
            <person name="Lorenzon L."/>
            <person name="Mandel J.R."/>
            <person name="Marage G."/>
            <person name="Marchand G."/>
            <person name="Marquand E."/>
            <person name="Bret-Mestries E."/>
            <person name="Morien E."/>
            <person name="Nambeesan S."/>
            <person name="Nguyen T."/>
            <person name="Pegot-Espagnet P."/>
            <person name="Pouilly N."/>
            <person name="Raftis F."/>
            <person name="Sallet E."/>
            <person name="Schiex T."/>
            <person name="Thomas J."/>
            <person name="Vandecasteele C."/>
            <person name="Vares D."/>
            <person name="Vear F."/>
            <person name="Vautrin S."/>
            <person name="Crespi M."/>
            <person name="Mangin B."/>
            <person name="Burke J.M."/>
            <person name="Salse J."/>
            <person name="Munos S."/>
            <person name="Vincourt P."/>
            <person name="Rieseberg L.H."/>
            <person name="Langlade N.B."/>
        </authorList>
    </citation>
    <scope>NUCLEOTIDE SEQUENCE</scope>
    <source>
        <tissue evidence="1">Leaves</tissue>
    </source>
</reference>
<dbReference type="Proteomes" id="UP000215914">
    <property type="component" value="Unassembled WGS sequence"/>
</dbReference>
<evidence type="ECO:0000313" key="1">
    <source>
        <dbReference type="EMBL" id="KAF5768239.1"/>
    </source>
</evidence>
<sequence>MSLAREFLFERHLSIFSQFSFNSYTASQFLHSTFRLYFDYIWKVEKNHQLVEDLLRKYGSVSNFTAYIQFMAFNRRIQGPFESPVLFYLDHPSKLKHLYGLWLSGSYDGSV</sequence>
<gene>
    <name evidence="1" type="ORF">HanXRQr2_Chr14g0634101</name>
</gene>
<accession>A0A9K3E776</accession>
<dbReference type="AlphaFoldDB" id="A0A9K3E776"/>
<comment type="caution">
    <text evidence="1">The sequence shown here is derived from an EMBL/GenBank/DDBJ whole genome shotgun (WGS) entry which is preliminary data.</text>
</comment>
<reference evidence="1" key="2">
    <citation type="submission" date="2020-06" db="EMBL/GenBank/DDBJ databases">
        <title>Helianthus annuus Genome sequencing and assembly Release 2.</title>
        <authorList>
            <person name="Gouzy J."/>
            <person name="Langlade N."/>
            <person name="Munos S."/>
        </authorList>
    </citation>
    <scope>NUCLEOTIDE SEQUENCE</scope>
    <source>
        <tissue evidence="1">Leaves</tissue>
    </source>
</reference>
<protein>
    <submittedName>
        <fullName evidence="1">Uncharacterized protein</fullName>
    </submittedName>
</protein>
<organism evidence="1 2">
    <name type="scientific">Helianthus annuus</name>
    <name type="common">Common sunflower</name>
    <dbReference type="NCBI Taxonomy" id="4232"/>
    <lineage>
        <taxon>Eukaryota</taxon>
        <taxon>Viridiplantae</taxon>
        <taxon>Streptophyta</taxon>
        <taxon>Embryophyta</taxon>
        <taxon>Tracheophyta</taxon>
        <taxon>Spermatophyta</taxon>
        <taxon>Magnoliopsida</taxon>
        <taxon>eudicotyledons</taxon>
        <taxon>Gunneridae</taxon>
        <taxon>Pentapetalae</taxon>
        <taxon>asterids</taxon>
        <taxon>campanulids</taxon>
        <taxon>Asterales</taxon>
        <taxon>Asteraceae</taxon>
        <taxon>Asteroideae</taxon>
        <taxon>Heliantheae alliance</taxon>
        <taxon>Heliantheae</taxon>
        <taxon>Helianthus</taxon>
    </lineage>
</organism>
<dbReference type="Gramene" id="mRNA:HanXRQr2_Chr14g0634101">
    <property type="protein sequence ID" value="mRNA:HanXRQr2_Chr14g0634101"/>
    <property type="gene ID" value="HanXRQr2_Chr14g0634101"/>
</dbReference>